<gene>
    <name evidence="1" type="ORF">ADK75_07400</name>
</gene>
<sequence length="78" mass="7846">MGGGGGCISDGNRFRQAELGSAQGGLPRGGFDFTVSAAVAGEDGGDLGAGEIRRCCWSGCFDQQFQSVSAVLVSVRSA</sequence>
<evidence type="ECO:0000313" key="1">
    <source>
        <dbReference type="EMBL" id="KOG56515.1"/>
    </source>
</evidence>
<dbReference type="AlphaFoldDB" id="A0A0L8N1T7"/>
<protein>
    <submittedName>
        <fullName evidence="1">Uncharacterized protein</fullName>
    </submittedName>
</protein>
<dbReference type="EMBL" id="LGUV01000048">
    <property type="protein sequence ID" value="KOG56515.1"/>
    <property type="molecule type" value="Genomic_DNA"/>
</dbReference>
<organism evidence="1 2">
    <name type="scientific">Streptomyces virginiae</name>
    <name type="common">Streptomyces cinnamonensis</name>
    <dbReference type="NCBI Taxonomy" id="1961"/>
    <lineage>
        <taxon>Bacteria</taxon>
        <taxon>Bacillati</taxon>
        <taxon>Actinomycetota</taxon>
        <taxon>Actinomycetes</taxon>
        <taxon>Kitasatosporales</taxon>
        <taxon>Streptomycetaceae</taxon>
        <taxon>Streptomyces</taxon>
    </lineage>
</organism>
<comment type="caution">
    <text evidence="1">The sequence shown here is derived from an EMBL/GenBank/DDBJ whole genome shotgun (WGS) entry which is preliminary data.</text>
</comment>
<evidence type="ECO:0000313" key="2">
    <source>
        <dbReference type="Proteomes" id="UP000037084"/>
    </source>
</evidence>
<accession>A0A0L8N1T7</accession>
<dbReference type="Proteomes" id="UP000037084">
    <property type="component" value="Unassembled WGS sequence"/>
</dbReference>
<reference evidence="2" key="1">
    <citation type="submission" date="2015-07" db="EMBL/GenBank/DDBJ databases">
        <authorList>
            <consortium name="Consortium for Microbial Forensics and Genomics (microFORGE)"/>
            <person name="Knight B.M."/>
            <person name="Roberts D.P."/>
            <person name="Lin D."/>
            <person name="Hari K."/>
            <person name="Fletcher J."/>
            <person name="Melcher U."/>
            <person name="Blagden T."/>
            <person name="Winegar R.A."/>
        </authorList>
    </citation>
    <scope>NUCLEOTIDE SEQUENCE [LARGE SCALE GENOMIC DNA]</scope>
    <source>
        <strain evidence="2">NRRL B-1447</strain>
    </source>
</reference>
<name>A0A0L8N1T7_STRVG</name>
<proteinExistence type="predicted"/>